<dbReference type="GO" id="GO:0005737">
    <property type="term" value="C:cytoplasm"/>
    <property type="evidence" value="ECO:0007669"/>
    <property type="project" value="UniProtKB-SubCell"/>
</dbReference>
<dbReference type="EMBL" id="JQBX01000017">
    <property type="protein sequence ID" value="KRN93343.1"/>
    <property type="molecule type" value="Genomic_DNA"/>
</dbReference>
<evidence type="ECO:0000259" key="6">
    <source>
        <dbReference type="Pfam" id="PF00636"/>
    </source>
</evidence>
<keyword evidence="4 5" id="KW-0378">Hydrolase</keyword>
<accession>A0A0R2KUV3</accession>
<keyword evidence="9" id="KW-1185">Reference proteome</keyword>
<comment type="subcellular location">
    <subcellularLocation>
        <location evidence="5">Cytoplasm</location>
    </subcellularLocation>
</comment>
<evidence type="ECO:0000256" key="3">
    <source>
        <dbReference type="ARBA" id="ARBA00022759"/>
    </source>
</evidence>
<dbReference type="STRING" id="331679.IV81_GL000626"/>
<gene>
    <name evidence="5" type="primary">mrnC</name>
    <name evidence="8" type="ORF">FEZ51_06915</name>
    <name evidence="7" type="ORF">IV81_GL000626</name>
</gene>
<evidence type="ECO:0000313" key="10">
    <source>
        <dbReference type="Proteomes" id="UP000305541"/>
    </source>
</evidence>
<keyword evidence="5" id="KW-0694">RNA-binding</keyword>
<dbReference type="Gene3D" id="1.10.1520.10">
    <property type="entry name" value="Ribonuclease III domain"/>
    <property type="match status" value="1"/>
</dbReference>
<dbReference type="SUPFAM" id="SSF69065">
    <property type="entry name" value="RNase III domain-like"/>
    <property type="match status" value="1"/>
</dbReference>
<feature type="domain" description="RNase III" evidence="6">
    <location>
        <begin position="14"/>
        <end position="113"/>
    </location>
</feature>
<dbReference type="GO" id="GO:0019843">
    <property type="term" value="F:rRNA binding"/>
    <property type="evidence" value="ECO:0007669"/>
    <property type="project" value="UniProtKB-UniRule"/>
</dbReference>
<keyword evidence="5" id="KW-0699">rRNA-binding</keyword>
<evidence type="ECO:0000313" key="9">
    <source>
        <dbReference type="Proteomes" id="UP000051859"/>
    </source>
</evidence>
<comment type="caution">
    <text evidence="7">The sequence shown here is derived from an EMBL/GenBank/DDBJ whole genome shotgun (WGS) entry which is preliminary data.</text>
</comment>
<comment type="function">
    <text evidence="5">Involved in correct processing of both the 5' and 3' ends of 23S rRNA precursor. Processes 30S rRNA precursor transcript even in absence of ribonuclease 3 (Rnc); Rnc processes 30S rRNA into smaller rRNA precursors.</text>
</comment>
<evidence type="ECO:0000256" key="1">
    <source>
        <dbReference type="ARBA" id="ARBA00022552"/>
    </source>
</evidence>
<evidence type="ECO:0000313" key="7">
    <source>
        <dbReference type="EMBL" id="KRN93343.1"/>
    </source>
</evidence>
<dbReference type="Pfam" id="PF00636">
    <property type="entry name" value="Ribonuclease_3"/>
    <property type="match status" value="1"/>
</dbReference>
<evidence type="ECO:0000256" key="4">
    <source>
        <dbReference type="ARBA" id="ARBA00022801"/>
    </source>
</evidence>
<dbReference type="RefSeq" id="WP_057803891.1">
    <property type="nucleotide sequence ID" value="NZ_JQBX01000017.1"/>
</dbReference>
<evidence type="ECO:0000256" key="5">
    <source>
        <dbReference type="HAMAP-Rule" id="MF_01468"/>
    </source>
</evidence>
<keyword evidence="2 5" id="KW-0540">Nuclease</keyword>
<reference evidence="7 9" key="1">
    <citation type="journal article" date="2015" name="Genome Announc.">
        <title>Expanding the biotechnology potential of lactobacilli through comparative genomics of 213 strains and associated genera.</title>
        <authorList>
            <person name="Sun Z."/>
            <person name="Harris H.M."/>
            <person name="McCann A."/>
            <person name="Guo C."/>
            <person name="Argimon S."/>
            <person name="Zhang W."/>
            <person name="Yang X."/>
            <person name="Jeffery I.B."/>
            <person name="Cooney J.C."/>
            <person name="Kagawa T.F."/>
            <person name="Liu W."/>
            <person name="Song Y."/>
            <person name="Salvetti E."/>
            <person name="Wrobel A."/>
            <person name="Rasinkangas P."/>
            <person name="Parkhill J."/>
            <person name="Rea M.C."/>
            <person name="O'Sullivan O."/>
            <person name="Ritari J."/>
            <person name="Douillard F.P."/>
            <person name="Paul Ross R."/>
            <person name="Yang R."/>
            <person name="Briner A.E."/>
            <person name="Felis G.E."/>
            <person name="de Vos W.M."/>
            <person name="Barrangou R."/>
            <person name="Klaenhammer T.R."/>
            <person name="Caufield P.W."/>
            <person name="Cui Y."/>
            <person name="Zhang H."/>
            <person name="O'Toole P.W."/>
        </authorList>
    </citation>
    <scope>NUCLEOTIDE SEQUENCE [LARGE SCALE GENOMIC DNA]</scope>
    <source>
        <strain evidence="7 9">DSM 18001</strain>
    </source>
</reference>
<dbReference type="EMBL" id="VBTH01000011">
    <property type="protein sequence ID" value="TLQ03994.1"/>
    <property type="molecule type" value="Genomic_DNA"/>
</dbReference>
<dbReference type="EC" id="3.1.26.-" evidence="5"/>
<comment type="similarity">
    <text evidence="5">Belongs to the MrnC RNase family.</text>
</comment>
<feature type="active site" evidence="5">
    <location>
        <position position="20"/>
    </location>
</feature>
<proteinExistence type="inferred from homology"/>
<keyword evidence="5" id="KW-0690">Ribosome biogenesis</keyword>
<protein>
    <recommendedName>
        <fullName evidence="5">Mini-ribonuclease 3</fullName>
        <shortName evidence="5">Mini-3</shortName>
        <shortName evidence="5">Mini-RNase 3</shortName>
        <ecNumber evidence="5">3.1.26.-</ecNumber>
    </recommendedName>
    <alternativeName>
        <fullName evidence="5">Mini-RNase III</fullName>
        <shortName evidence="5">Mini-III</shortName>
    </alternativeName>
</protein>
<dbReference type="PANTHER" id="PTHR34276">
    <property type="entry name" value="MINI-RIBONUCLEASE 3"/>
    <property type="match status" value="1"/>
</dbReference>
<dbReference type="InterPro" id="IPR008226">
    <property type="entry name" value="Mini3_fam"/>
</dbReference>
<dbReference type="Proteomes" id="UP000305541">
    <property type="component" value="Unassembled WGS sequence"/>
</dbReference>
<keyword evidence="3 5" id="KW-0255">Endonuclease</keyword>
<name>A0A0R2KUV3_9LACO</name>
<keyword evidence="5" id="KW-0963">Cytoplasm</keyword>
<dbReference type="GO" id="GO:0004525">
    <property type="term" value="F:ribonuclease III activity"/>
    <property type="evidence" value="ECO:0007669"/>
    <property type="project" value="InterPro"/>
</dbReference>
<reference evidence="8 10" key="2">
    <citation type="submission" date="2019-05" db="EMBL/GenBank/DDBJ databases">
        <title>The metagenome of a microbial culture collection derived from dairy environment covers the genomic content of the human microbiome.</title>
        <authorList>
            <person name="Roder T."/>
            <person name="Wuthrich D."/>
            <person name="Sattari Z."/>
            <person name="Von Ah U."/>
            <person name="Bar C."/>
            <person name="Ronchi F."/>
            <person name="Macpherson A.J."/>
            <person name="Ganal-Vonarburg S.C."/>
            <person name="Bruggmann R."/>
            <person name="Vergeres G."/>
        </authorList>
    </citation>
    <scope>NUCLEOTIDE SEQUENCE [LARGE SCALE GENOMIC DNA]</scope>
    <source>
        <strain evidence="8 10">FAM 18815</strain>
    </source>
</reference>
<dbReference type="PIRSF" id="PIRSF005520">
    <property type="entry name" value="UCP005520"/>
    <property type="match status" value="1"/>
</dbReference>
<organism evidence="7 9">
    <name type="scientific">Pediococcus stilesii</name>
    <dbReference type="NCBI Taxonomy" id="331679"/>
    <lineage>
        <taxon>Bacteria</taxon>
        <taxon>Bacillati</taxon>
        <taxon>Bacillota</taxon>
        <taxon>Bacilli</taxon>
        <taxon>Lactobacillales</taxon>
        <taxon>Lactobacillaceae</taxon>
        <taxon>Pediococcus</taxon>
    </lineage>
</organism>
<keyword evidence="5" id="KW-0460">Magnesium</keyword>
<dbReference type="Proteomes" id="UP000051859">
    <property type="component" value="Unassembled WGS sequence"/>
</dbReference>
<dbReference type="InterPro" id="IPR036389">
    <property type="entry name" value="RNase_III_sf"/>
</dbReference>
<dbReference type="PATRIC" id="fig|331679.3.peg.633"/>
<comment type="subunit">
    <text evidence="5">Homodimer.</text>
</comment>
<comment type="cofactor">
    <cofactor evidence="5">
        <name>Mg(2+)</name>
        <dbReference type="ChEBI" id="CHEBI:18420"/>
    </cofactor>
</comment>
<dbReference type="AlphaFoldDB" id="A0A0R2KUV3"/>
<dbReference type="HAMAP" id="MF_01468">
    <property type="entry name" value="RNase_Mini_III"/>
    <property type="match status" value="1"/>
</dbReference>
<evidence type="ECO:0000256" key="2">
    <source>
        <dbReference type="ARBA" id="ARBA00022722"/>
    </source>
</evidence>
<dbReference type="PANTHER" id="PTHR34276:SF1">
    <property type="entry name" value="MINI-RIBONUCLEASE 3"/>
    <property type="match status" value="1"/>
</dbReference>
<evidence type="ECO:0000313" key="8">
    <source>
        <dbReference type="EMBL" id="TLQ03994.1"/>
    </source>
</evidence>
<dbReference type="OrthoDB" id="46571at2"/>
<dbReference type="InterPro" id="IPR000999">
    <property type="entry name" value="RNase_III_dom"/>
</dbReference>
<dbReference type="GO" id="GO:0006364">
    <property type="term" value="P:rRNA processing"/>
    <property type="evidence" value="ECO:0007669"/>
    <property type="project" value="UniProtKB-UniRule"/>
</dbReference>
<sequence>MSEEVNYQAINGIALAYLGDAEYEVFIRRHLIEQGLTKPNRLHHVATRYVSAKAQAALIAAMQEANFLTNEELDAFKKGRNAKSHTSAKNTSVLTYRISTGFEAIVGYLSLTNQKERLAEFAQWCIERVEEGNLRIE</sequence>
<keyword evidence="1 5" id="KW-0698">rRNA processing</keyword>